<evidence type="ECO:0000313" key="6">
    <source>
        <dbReference type="Proteomes" id="UP000694920"/>
    </source>
</evidence>
<dbReference type="Pfam" id="PF01033">
    <property type="entry name" value="Somatomedin_B"/>
    <property type="match status" value="1"/>
</dbReference>
<evidence type="ECO:0000256" key="3">
    <source>
        <dbReference type="ARBA" id="ARBA00023180"/>
    </source>
</evidence>
<keyword evidence="2" id="KW-1015">Disulfide bond</keyword>
<accession>A0AAJ7BTX2</accession>
<keyword evidence="6" id="KW-1185">Reference proteome</keyword>
<dbReference type="RefSeq" id="XP_015593472.1">
    <property type="nucleotide sequence ID" value="XM_015737986.2"/>
</dbReference>
<feature type="domain" description="SMB" evidence="5">
    <location>
        <begin position="32"/>
        <end position="79"/>
    </location>
</feature>
<dbReference type="Gene3D" id="2.20.100.10">
    <property type="entry name" value="Thrombospondin type-1 (TSP1) repeat"/>
    <property type="match status" value="1"/>
</dbReference>
<organism evidence="6 7">
    <name type="scientific">Cephus cinctus</name>
    <name type="common">Wheat stem sawfly</name>
    <dbReference type="NCBI Taxonomy" id="211228"/>
    <lineage>
        <taxon>Eukaryota</taxon>
        <taxon>Metazoa</taxon>
        <taxon>Ecdysozoa</taxon>
        <taxon>Arthropoda</taxon>
        <taxon>Hexapoda</taxon>
        <taxon>Insecta</taxon>
        <taxon>Pterygota</taxon>
        <taxon>Neoptera</taxon>
        <taxon>Endopterygota</taxon>
        <taxon>Hymenoptera</taxon>
        <taxon>Cephoidea</taxon>
        <taxon>Cephidae</taxon>
        <taxon>Cephus</taxon>
    </lineage>
</organism>
<dbReference type="InterPro" id="IPR044004">
    <property type="entry name" value="TSP1_spondin_dom"/>
</dbReference>
<dbReference type="SUPFAM" id="SSF82895">
    <property type="entry name" value="TSP-1 type 1 repeat"/>
    <property type="match status" value="1"/>
</dbReference>
<name>A0AAJ7BTX2_CEPCN</name>
<dbReference type="PROSITE" id="PS00524">
    <property type="entry name" value="SMB_1"/>
    <property type="match status" value="1"/>
</dbReference>
<dbReference type="Gene3D" id="4.10.410.20">
    <property type="match status" value="1"/>
</dbReference>
<dbReference type="Pfam" id="PF19028">
    <property type="entry name" value="TSP1_spondin"/>
    <property type="match status" value="1"/>
</dbReference>
<keyword evidence="1 4" id="KW-0732">Signal</keyword>
<evidence type="ECO:0000313" key="7">
    <source>
        <dbReference type="RefSeq" id="XP_015593472.1"/>
    </source>
</evidence>
<dbReference type="KEGG" id="ccin:107266930"/>
<dbReference type="SMART" id="SM00209">
    <property type="entry name" value="TSP1"/>
    <property type="match status" value="1"/>
</dbReference>
<protein>
    <submittedName>
        <fullName evidence="7">Somatomedin-B and thrombospondin type-1 domain-containing protein</fullName>
    </submittedName>
</protein>
<feature type="chain" id="PRO_5042575324" evidence="4">
    <location>
        <begin position="20"/>
        <end position="264"/>
    </location>
</feature>
<dbReference type="InterPro" id="IPR000884">
    <property type="entry name" value="TSP1_rpt"/>
</dbReference>
<dbReference type="PANTHER" id="PTHR20920">
    <property type="entry name" value="RPE-SPONDIN"/>
    <property type="match status" value="1"/>
</dbReference>
<dbReference type="InterPro" id="IPR001212">
    <property type="entry name" value="Somatomedin_B_dom"/>
</dbReference>
<dbReference type="PANTHER" id="PTHR20920:SF5">
    <property type="entry name" value="SMB DOMAIN-CONTAINING PROTEIN"/>
    <property type="match status" value="1"/>
</dbReference>
<dbReference type="InterPro" id="IPR039942">
    <property type="entry name" value="SBSPO"/>
</dbReference>
<dbReference type="InterPro" id="IPR036383">
    <property type="entry name" value="TSP1_rpt_sf"/>
</dbReference>
<sequence>MKSIAVIILMATIVVPTRAGSCKLAKMCCQGRDSACVIQKVSPNAIIEGPQDKPCYCDHACLKLGDCCDDFKVACGVTDCSVSEWGPWSRCEGTCGTGIQSRSRRIYRADRNGGKHCPQLEQSRTCRSHDACARRDHVSHVRETTLIVPAASESYHENATDKVSQGYCAVFTILRASRLCAKDGSFEGLTEGSRVCVRCGTREFNSRCHDPGNPVGYAGVGRWEAGANNSLTERRCHGKWMRGSRNESDCSSATCQLGMHFAFV</sequence>
<evidence type="ECO:0000256" key="2">
    <source>
        <dbReference type="ARBA" id="ARBA00023157"/>
    </source>
</evidence>
<gene>
    <name evidence="7" type="primary">LOC107266930</name>
</gene>
<dbReference type="PROSITE" id="PS50092">
    <property type="entry name" value="TSP1"/>
    <property type="match status" value="1"/>
</dbReference>
<dbReference type="Proteomes" id="UP000694920">
    <property type="component" value="Unplaced"/>
</dbReference>
<proteinExistence type="predicted"/>
<dbReference type="PROSITE" id="PS50958">
    <property type="entry name" value="SMB_2"/>
    <property type="match status" value="1"/>
</dbReference>
<dbReference type="AlphaFoldDB" id="A0AAJ7BTX2"/>
<evidence type="ECO:0000256" key="1">
    <source>
        <dbReference type="ARBA" id="ARBA00022729"/>
    </source>
</evidence>
<evidence type="ECO:0000256" key="4">
    <source>
        <dbReference type="SAM" id="SignalP"/>
    </source>
</evidence>
<evidence type="ECO:0000259" key="5">
    <source>
        <dbReference type="PROSITE" id="PS50958"/>
    </source>
</evidence>
<dbReference type="GeneID" id="107266930"/>
<keyword evidence="3" id="KW-0325">Glycoprotein</keyword>
<feature type="signal peptide" evidence="4">
    <location>
        <begin position="1"/>
        <end position="19"/>
    </location>
</feature>
<reference evidence="7" key="1">
    <citation type="submission" date="2025-08" db="UniProtKB">
        <authorList>
            <consortium name="RefSeq"/>
        </authorList>
    </citation>
    <scope>IDENTIFICATION</scope>
</reference>